<gene>
    <name evidence="3" type="ORF">ACFFGA_10750</name>
</gene>
<evidence type="ECO:0000313" key="3">
    <source>
        <dbReference type="EMBL" id="MFC0605034.1"/>
    </source>
</evidence>
<reference evidence="3 4" key="1">
    <citation type="submission" date="2024-09" db="EMBL/GenBank/DDBJ databases">
        <authorList>
            <person name="Sun Q."/>
            <person name="Mori K."/>
        </authorList>
    </citation>
    <scope>NUCLEOTIDE SEQUENCE [LARGE SCALE GENOMIC DNA]</scope>
    <source>
        <strain evidence="3 4">NCAIM B.02481</strain>
    </source>
</reference>
<proteinExistence type="predicted"/>
<dbReference type="EMBL" id="JBHLTQ010000005">
    <property type="protein sequence ID" value="MFC0605034.1"/>
    <property type="molecule type" value="Genomic_DNA"/>
</dbReference>
<protein>
    <submittedName>
        <fullName evidence="3">Spy/CpxP family protein refolding chaperone</fullName>
    </submittedName>
</protein>
<dbReference type="Gene3D" id="1.20.120.1490">
    <property type="match status" value="1"/>
</dbReference>
<keyword evidence="2" id="KW-0472">Membrane</keyword>
<evidence type="ECO:0000256" key="2">
    <source>
        <dbReference type="SAM" id="Phobius"/>
    </source>
</evidence>
<organism evidence="3 4">
    <name type="scientific">Winogradskyella pulchriflava</name>
    <dbReference type="NCBI Taxonomy" id="1110688"/>
    <lineage>
        <taxon>Bacteria</taxon>
        <taxon>Pseudomonadati</taxon>
        <taxon>Bacteroidota</taxon>
        <taxon>Flavobacteriia</taxon>
        <taxon>Flavobacteriales</taxon>
        <taxon>Flavobacteriaceae</taxon>
        <taxon>Winogradskyella</taxon>
    </lineage>
</organism>
<dbReference type="Proteomes" id="UP001589832">
    <property type="component" value="Unassembled WGS sequence"/>
</dbReference>
<feature type="compositionally biased region" description="Basic and acidic residues" evidence="1">
    <location>
        <begin position="153"/>
        <end position="168"/>
    </location>
</feature>
<feature type="region of interest" description="Disordered" evidence="1">
    <location>
        <begin position="141"/>
        <end position="168"/>
    </location>
</feature>
<comment type="caution">
    <text evidence="3">The sequence shown here is derived from an EMBL/GenBank/DDBJ whole genome shotgun (WGS) entry which is preliminary data.</text>
</comment>
<name>A0ABV6Q9T4_9FLAO</name>
<accession>A0ABV6Q9T4</accession>
<keyword evidence="4" id="KW-1185">Reference proteome</keyword>
<feature type="transmembrane region" description="Helical" evidence="2">
    <location>
        <begin position="6"/>
        <end position="25"/>
    </location>
</feature>
<sequence length="168" mass="19464">MKKNTILYVLLIFLIVVNGFFLLNYMGKSNSKTQHEPQRDKDFIVKELEFSESQIAQFKENSKEHHKTMKRISDEIKILKDELFGKLSDDSVDEATIDSISALIGEKESVKDKEVFYHFKMIQELSNAKQKEKFKAIIMDALRQGDQGNRPPRLGEGEGHRPPPPRRD</sequence>
<keyword evidence="2" id="KW-1133">Transmembrane helix</keyword>
<evidence type="ECO:0000313" key="4">
    <source>
        <dbReference type="Proteomes" id="UP001589832"/>
    </source>
</evidence>
<evidence type="ECO:0000256" key="1">
    <source>
        <dbReference type="SAM" id="MobiDB-lite"/>
    </source>
</evidence>
<keyword evidence="2" id="KW-0812">Transmembrane</keyword>